<dbReference type="Pfam" id="PF01055">
    <property type="entry name" value="Glyco_hydro_31_2nd"/>
    <property type="match status" value="1"/>
</dbReference>
<evidence type="ECO:0000256" key="3">
    <source>
        <dbReference type="ARBA" id="ARBA00023295"/>
    </source>
</evidence>
<dbReference type="Gene3D" id="2.60.40.1180">
    <property type="entry name" value="Golgi alpha-mannosidase II"/>
    <property type="match status" value="2"/>
</dbReference>
<feature type="domain" description="Glycoside hydrolase family 31 N-terminal" evidence="7">
    <location>
        <begin position="52"/>
        <end position="214"/>
    </location>
</feature>
<dbReference type="OrthoDB" id="176168at2"/>
<dbReference type="EMBL" id="VLLI01000015">
    <property type="protein sequence ID" value="TWI95575.1"/>
    <property type="molecule type" value="Genomic_DNA"/>
</dbReference>
<dbReference type="RefSeq" id="WP_144915939.1">
    <property type="nucleotide sequence ID" value="NZ_VLLI01000015.1"/>
</dbReference>
<dbReference type="CDD" id="cd14752">
    <property type="entry name" value="GH31_N"/>
    <property type="match status" value="1"/>
</dbReference>
<dbReference type="InterPro" id="IPR025887">
    <property type="entry name" value="Glyco_hydro_31_N_dom"/>
</dbReference>
<dbReference type="InterPro" id="IPR000322">
    <property type="entry name" value="Glyco_hydro_31_TIM"/>
</dbReference>
<dbReference type="Gene3D" id="2.60.40.1760">
    <property type="entry name" value="glycosyl hydrolase (family 31)"/>
    <property type="match status" value="1"/>
</dbReference>
<dbReference type="SUPFAM" id="SSF51445">
    <property type="entry name" value="(Trans)glycosidases"/>
    <property type="match status" value="1"/>
</dbReference>
<evidence type="ECO:0000259" key="8">
    <source>
        <dbReference type="Pfam" id="PF17137"/>
    </source>
</evidence>
<name>A0A562TPV0_9SPHI</name>
<dbReference type="InterPro" id="IPR048395">
    <property type="entry name" value="Glyco_hydro_31_C"/>
</dbReference>
<evidence type="ECO:0000256" key="2">
    <source>
        <dbReference type="ARBA" id="ARBA00022801"/>
    </source>
</evidence>
<evidence type="ECO:0000259" key="6">
    <source>
        <dbReference type="Pfam" id="PF01055"/>
    </source>
</evidence>
<keyword evidence="3 4" id="KW-0326">Glycosidase</keyword>
<dbReference type="CDD" id="cd06604">
    <property type="entry name" value="GH31_glucosidase_II_MalA"/>
    <property type="match status" value="1"/>
</dbReference>
<keyword evidence="5" id="KW-0732">Signal</keyword>
<feature type="domain" description="DUF5110" evidence="8">
    <location>
        <begin position="691"/>
        <end position="758"/>
    </location>
</feature>
<keyword evidence="11" id="KW-1185">Reference proteome</keyword>
<comment type="caution">
    <text evidence="10">The sequence shown here is derived from an EMBL/GenBank/DDBJ whole genome shotgun (WGS) entry which is preliminary data.</text>
</comment>
<dbReference type="InterPro" id="IPR033403">
    <property type="entry name" value="DUF5110"/>
</dbReference>
<dbReference type="GO" id="GO:0004553">
    <property type="term" value="F:hydrolase activity, hydrolyzing O-glycosyl compounds"/>
    <property type="evidence" value="ECO:0007669"/>
    <property type="project" value="InterPro"/>
</dbReference>
<dbReference type="PANTHER" id="PTHR22762">
    <property type="entry name" value="ALPHA-GLUCOSIDASE"/>
    <property type="match status" value="1"/>
</dbReference>
<feature type="chain" id="PRO_5022198039" evidence="5">
    <location>
        <begin position="25"/>
        <end position="818"/>
    </location>
</feature>
<evidence type="ECO:0000256" key="1">
    <source>
        <dbReference type="ARBA" id="ARBA00007806"/>
    </source>
</evidence>
<dbReference type="SUPFAM" id="SSF51011">
    <property type="entry name" value="Glycosyl hydrolase domain"/>
    <property type="match status" value="1"/>
</dbReference>
<dbReference type="Proteomes" id="UP000317010">
    <property type="component" value="Unassembled WGS sequence"/>
</dbReference>
<reference evidence="10 11" key="1">
    <citation type="submission" date="2019-07" db="EMBL/GenBank/DDBJ databases">
        <title>Genomic Encyclopedia of Archaeal and Bacterial Type Strains, Phase II (KMG-II): from individual species to whole genera.</title>
        <authorList>
            <person name="Goeker M."/>
        </authorList>
    </citation>
    <scope>NUCLEOTIDE SEQUENCE [LARGE SCALE GENOMIC DNA]</scope>
    <source>
        <strain evidence="10 11">ATCC BAA-1854</strain>
    </source>
</reference>
<evidence type="ECO:0000313" key="11">
    <source>
        <dbReference type="Proteomes" id="UP000317010"/>
    </source>
</evidence>
<dbReference type="SUPFAM" id="SSF74650">
    <property type="entry name" value="Galactose mutarotase-like"/>
    <property type="match status" value="1"/>
</dbReference>
<evidence type="ECO:0000259" key="9">
    <source>
        <dbReference type="Pfam" id="PF21365"/>
    </source>
</evidence>
<dbReference type="AlphaFoldDB" id="A0A562TPV0"/>
<feature type="domain" description="Glycosyl hydrolase family 31 C-terminal" evidence="9">
    <location>
        <begin position="588"/>
        <end position="675"/>
    </location>
</feature>
<evidence type="ECO:0000256" key="4">
    <source>
        <dbReference type="RuleBase" id="RU361185"/>
    </source>
</evidence>
<dbReference type="InterPro" id="IPR017853">
    <property type="entry name" value="GH"/>
</dbReference>
<dbReference type="PROSITE" id="PS00129">
    <property type="entry name" value="GLYCOSYL_HYDROL_F31_1"/>
    <property type="match status" value="1"/>
</dbReference>
<dbReference type="InterPro" id="IPR013780">
    <property type="entry name" value="Glyco_hydro_b"/>
</dbReference>
<evidence type="ECO:0000313" key="10">
    <source>
        <dbReference type="EMBL" id="TWI95575.1"/>
    </source>
</evidence>
<dbReference type="InterPro" id="IPR030458">
    <property type="entry name" value="Glyco_hydro_31_AS"/>
</dbReference>
<accession>A0A562TPV0</accession>
<dbReference type="InterPro" id="IPR011013">
    <property type="entry name" value="Gal_mutarotase_sf_dom"/>
</dbReference>
<dbReference type="Gene3D" id="3.20.20.80">
    <property type="entry name" value="Glycosidases"/>
    <property type="match status" value="1"/>
</dbReference>
<keyword evidence="2 4" id="KW-0378">Hydrolase</keyword>
<organism evidence="10 11">
    <name type="scientific">Mucilaginibacter frigoritolerans</name>
    <dbReference type="NCBI Taxonomy" id="652788"/>
    <lineage>
        <taxon>Bacteria</taxon>
        <taxon>Pseudomonadati</taxon>
        <taxon>Bacteroidota</taxon>
        <taxon>Sphingobacteriia</taxon>
        <taxon>Sphingobacteriales</taxon>
        <taxon>Sphingobacteriaceae</taxon>
        <taxon>Mucilaginibacter</taxon>
    </lineage>
</organism>
<dbReference type="Pfam" id="PF17137">
    <property type="entry name" value="DUF5110"/>
    <property type="match status" value="1"/>
</dbReference>
<dbReference type="Pfam" id="PF13802">
    <property type="entry name" value="Gal_mutarotas_2"/>
    <property type="match status" value="1"/>
</dbReference>
<gene>
    <name evidence="10" type="ORF">JN11_04314</name>
</gene>
<dbReference type="GO" id="GO:0005975">
    <property type="term" value="P:carbohydrate metabolic process"/>
    <property type="evidence" value="ECO:0007669"/>
    <property type="project" value="InterPro"/>
</dbReference>
<proteinExistence type="inferred from homology"/>
<feature type="signal peptide" evidence="5">
    <location>
        <begin position="1"/>
        <end position="24"/>
    </location>
</feature>
<dbReference type="Pfam" id="PF21365">
    <property type="entry name" value="Glyco_hydro_31_3rd"/>
    <property type="match status" value="1"/>
</dbReference>
<protein>
    <submittedName>
        <fullName evidence="10">Alpha-glucosidase</fullName>
    </submittedName>
</protein>
<dbReference type="GO" id="GO:0030246">
    <property type="term" value="F:carbohydrate binding"/>
    <property type="evidence" value="ECO:0007669"/>
    <property type="project" value="InterPro"/>
</dbReference>
<feature type="domain" description="Glycoside hydrolase family 31 TIM barrel" evidence="6">
    <location>
        <begin position="258"/>
        <end position="579"/>
    </location>
</feature>
<comment type="similarity">
    <text evidence="1 4">Belongs to the glycosyl hydrolase 31 family.</text>
</comment>
<evidence type="ECO:0000259" key="7">
    <source>
        <dbReference type="Pfam" id="PF13802"/>
    </source>
</evidence>
<sequence length="818" mass="93029">MNKKYLGLALFVSLFLFKTGYCQQSTVVNVGNITDVKIDQQKVTVKTTNATAEITVYTPSVIRVRMDRQFKADFSYAVVGKVLSTKTNISQTESEIVIATDSVKAVIQKKPFSIAFYTPEGILINEDEKGLTTTWVEQSVTTYKKMQEDEHFIGLGEKTGNLDRKGNGYTNWNSDVYGYSISQDPLYSTIPFYVGIHHNLNYGIFLDNTYQTDFNFGASNNRFSSFGARGGEMNYYFIYHKKLADIIASYTWLTGHMPLPPEWALGYQQNRYSYYPADEVLRIAHTLREKRIPADGITLDIHYMDKYQLFTWNKSRFPDPAGMNVELNKLGFKTTVIVDPGIKVEKGAKAYESGLKDDVYIKYTDGQYYTAQVWPGWCNFTDFTNPKGREWWRKQVKFFAESGVSGIWNDMNEFSTWGQKIPDNVLFNYDGTLTTNLQAHNVYGLQMARSSYEGALEQFKERPFVLSRSGYAGLQRYSALWTGDNRAEDDHMLQGVRLLNSLGISGVAFTGMDIGGFTGNPSTPLYIRWMELGAFIPYYRNHTALNTKAAEPWTFGEDALDIVRNYVSLRYEMLPYIYSTFYNATQNGMPVMRSLAIDYTFDSKILDAAYQNQFEFGDAFMVAPFESNKDYGKVYFPKGEWYELYSGAKEEGGTTKTIDLNINKLPVYVKGGSIIPMQSLIQSTAEQPTDTLTVHVYNGSKANSFVYYEDDGKSFNYQKGDFYKRSISLNPQKQIIVFDDAEGSYKSHFKYIKVMLHGFEQILALKLNGSQLKLEQGTYAFLGAAANTDPQGSAYQTESSPVRFVTIDNEQGKIQLEY</sequence>
<evidence type="ECO:0000256" key="5">
    <source>
        <dbReference type="SAM" id="SignalP"/>
    </source>
</evidence>
<dbReference type="PANTHER" id="PTHR22762:SF120">
    <property type="entry name" value="HETEROGLYCAN GLUCOSIDASE 1"/>
    <property type="match status" value="1"/>
</dbReference>